<evidence type="ECO:0000256" key="1">
    <source>
        <dbReference type="ARBA" id="ARBA00022801"/>
    </source>
</evidence>
<dbReference type="PANTHER" id="PTHR31377:SF0">
    <property type="entry name" value="AGMATINE DEIMINASE-RELATED"/>
    <property type="match status" value="1"/>
</dbReference>
<keyword evidence="3" id="KW-0732">Signal</keyword>
<dbReference type="AlphaFoldDB" id="A0A923KS99"/>
<keyword evidence="5" id="KW-1185">Reference proteome</keyword>
<dbReference type="Pfam" id="PF04371">
    <property type="entry name" value="PAD_porph"/>
    <property type="match status" value="1"/>
</dbReference>
<evidence type="ECO:0000256" key="2">
    <source>
        <dbReference type="SAM" id="MobiDB-lite"/>
    </source>
</evidence>
<evidence type="ECO:0000313" key="4">
    <source>
        <dbReference type="EMBL" id="MBC3880244.1"/>
    </source>
</evidence>
<name>A0A923KS99_9BURK</name>
<dbReference type="PANTHER" id="PTHR31377">
    <property type="entry name" value="AGMATINE DEIMINASE-RELATED"/>
    <property type="match status" value="1"/>
</dbReference>
<evidence type="ECO:0000256" key="3">
    <source>
        <dbReference type="SAM" id="SignalP"/>
    </source>
</evidence>
<feature type="compositionally biased region" description="Low complexity" evidence="2">
    <location>
        <begin position="32"/>
        <end position="47"/>
    </location>
</feature>
<dbReference type="InterPro" id="IPR007466">
    <property type="entry name" value="Peptidyl-Arg-deiminase_porph"/>
</dbReference>
<dbReference type="GO" id="GO:0047632">
    <property type="term" value="F:agmatine deiminase activity"/>
    <property type="evidence" value="ECO:0007669"/>
    <property type="project" value="TreeGrafter"/>
</dbReference>
<dbReference type="EMBL" id="JACOFZ010000001">
    <property type="protein sequence ID" value="MBC3880244.1"/>
    <property type="molecule type" value="Genomic_DNA"/>
</dbReference>
<feature type="chain" id="PRO_5037863711" evidence="3">
    <location>
        <begin position="25"/>
        <end position="382"/>
    </location>
</feature>
<feature type="region of interest" description="Disordered" evidence="2">
    <location>
        <begin position="27"/>
        <end position="54"/>
    </location>
</feature>
<dbReference type="InterPro" id="IPR006311">
    <property type="entry name" value="TAT_signal"/>
</dbReference>
<keyword evidence="1" id="KW-0378">Hydrolase</keyword>
<dbReference type="GO" id="GO:0009446">
    <property type="term" value="P:putrescine biosynthetic process"/>
    <property type="evidence" value="ECO:0007669"/>
    <property type="project" value="InterPro"/>
</dbReference>
<dbReference type="Proteomes" id="UP000627446">
    <property type="component" value="Unassembled WGS sequence"/>
</dbReference>
<dbReference type="PROSITE" id="PS51257">
    <property type="entry name" value="PROKAR_LIPOPROTEIN"/>
    <property type="match status" value="1"/>
</dbReference>
<organism evidence="4 5">
    <name type="scientific">Undibacterium nitidum</name>
    <dbReference type="NCBI Taxonomy" id="2762298"/>
    <lineage>
        <taxon>Bacteria</taxon>
        <taxon>Pseudomonadati</taxon>
        <taxon>Pseudomonadota</taxon>
        <taxon>Betaproteobacteria</taxon>
        <taxon>Burkholderiales</taxon>
        <taxon>Oxalobacteraceae</taxon>
        <taxon>Undibacterium</taxon>
    </lineage>
</organism>
<comment type="caution">
    <text evidence="4">The sequence shown here is derived from an EMBL/GenBank/DDBJ whole genome shotgun (WGS) entry which is preliminary data.</text>
</comment>
<dbReference type="PROSITE" id="PS51318">
    <property type="entry name" value="TAT"/>
    <property type="match status" value="1"/>
</dbReference>
<accession>A0A923KS99</accession>
<gene>
    <name evidence="4" type="ORF">H8K36_02555</name>
</gene>
<dbReference type="SUPFAM" id="SSF55909">
    <property type="entry name" value="Pentein"/>
    <property type="match status" value="1"/>
</dbReference>
<dbReference type="GO" id="GO:0004668">
    <property type="term" value="F:protein-arginine deiminase activity"/>
    <property type="evidence" value="ECO:0007669"/>
    <property type="project" value="InterPro"/>
</dbReference>
<protein>
    <submittedName>
        <fullName evidence="4">Agmatine deiminase family protein</fullName>
    </submittedName>
</protein>
<feature type="signal peptide" evidence="3">
    <location>
        <begin position="1"/>
        <end position="24"/>
    </location>
</feature>
<proteinExistence type="predicted"/>
<evidence type="ECO:0000313" key="5">
    <source>
        <dbReference type="Proteomes" id="UP000627446"/>
    </source>
</evidence>
<dbReference type="Gene3D" id="3.75.10.10">
    <property type="entry name" value="L-arginine/glycine Amidinotransferase, Chain A"/>
    <property type="match status" value="1"/>
</dbReference>
<sequence>MNTRRRFLQLGASMSLASMLAACGGEDARAESTSSPSSSTGATASTPENNLKGWRMPDEAEPHTATWMAFVANANVWGPELAMPVKNTLANIANAIVQFEPVNMLVNANDYTLAKQKLDPRVTLHIAEIDDLWIRDTGPVFVKNNRGEQAGVNFNFNGWGKKQSYQRDAGVSKKVCELSGRTMLNTKLVLEGGGIEVDGQGTAIITESGVLNPNRNPGVSKVACEAELKKLLGIQKVIWLPGIAGKDITDGHTDFYARFASPGVVIAGLEHDQASYDYAITRLHLDILKKSTDAKGNPFNVLVLDAPSKVRSDYESKEFAAGYINFYVVNGAVIMPQFGDMETDALAKATLEKAFPNRRVIALNIDPISAGGGGIHCATQQQ</sequence>
<reference evidence="4" key="1">
    <citation type="submission" date="2020-08" db="EMBL/GenBank/DDBJ databases">
        <title>Novel species isolated from subtropical streams in China.</title>
        <authorList>
            <person name="Lu H."/>
        </authorList>
    </citation>
    <scope>NUCLEOTIDE SEQUENCE</scope>
    <source>
        <strain evidence="4">LX22W</strain>
    </source>
</reference>